<gene>
    <name evidence="2" type="ORF">CLV62_10160</name>
</gene>
<dbReference type="EMBL" id="QICL01000001">
    <property type="protein sequence ID" value="PXV68796.1"/>
    <property type="molecule type" value="Genomic_DNA"/>
</dbReference>
<dbReference type="PANTHER" id="PTHR13774">
    <property type="entry name" value="PHENAZINE BIOSYNTHESIS PROTEIN"/>
    <property type="match status" value="1"/>
</dbReference>
<dbReference type="PIRSF" id="PIRSF016184">
    <property type="entry name" value="PhzC_PhzF"/>
    <property type="match status" value="1"/>
</dbReference>
<dbReference type="Gene3D" id="3.10.310.10">
    <property type="entry name" value="Diaminopimelate Epimerase, Chain A, domain 1"/>
    <property type="match status" value="2"/>
</dbReference>
<evidence type="ECO:0000256" key="1">
    <source>
        <dbReference type="PIRSR" id="PIRSR016184-1"/>
    </source>
</evidence>
<feature type="active site" evidence="1">
    <location>
        <position position="51"/>
    </location>
</feature>
<dbReference type="NCBIfam" id="TIGR00654">
    <property type="entry name" value="PhzF_family"/>
    <property type="match status" value="1"/>
</dbReference>
<dbReference type="InterPro" id="IPR003719">
    <property type="entry name" value="Phenazine_PhzF-like"/>
</dbReference>
<name>A0A2V3PV62_9BACT</name>
<dbReference type="AlphaFoldDB" id="A0A2V3PV62"/>
<evidence type="ECO:0000313" key="2">
    <source>
        <dbReference type="EMBL" id="PXV68796.1"/>
    </source>
</evidence>
<evidence type="ECO:0000313" key="3">
    <source>
        <dbReference type="Proteomes" id="UP000247973"/>
    </source>
</evidence>
<dbReference type="RefSeq" id="WP_110308786.1">
    <property type="nucleotide sequence ID" value="NZ_QICL01000001.1"/>
</dbReference>
<sequence length="298" mass="33590">MKEFKFKKIDAFATVNSMGNPAGYISLDSFSDITDKEMLQIAKELKGFVNEVGYIVKTSADEFELKYYSAEREVDFCGHATIAIMYDLLKNDIDLQQFDSLKIKTNRGVLTVENKIKEQDAVFIQAPEPFEKALLPDSKDIAKNLKIEINEIDPDFSVSIINAGLTTLLVPIKTQVSILNIFPDIDELKEFCIKSEIDIIEVFTKDVSNKSNNFRTRVFAPTFGYLEDPATGSGNSAFGNYLLGCKLWETETIIIEQNSFKDQYNIVKLQKQTDGKGDIRVFFGGGAVTRMEGKYIIQ</sequence>
<dbReference type="Proteomes" id="UP000247973">
    <property type="component" value="Unassembled WGS sequence"/>
</dbReference>
<accession>A0A2V3PV62</accession>
<dbReference type="SUPFAM" id="SSF54506">
    <property type="entry name" value="Diaminopimelate epimerase-like"/>
    <property type="match status" value="1"/>
</dbReference>
<dbReference type="GO" id="GO:0016853">
    <property type="term" value="F:isomerase activity"/>
    <property type="evidence" value="ECO:0007669"/>
    <property type="project" value="TreeGrafter"/>
</dbReference>
<dbReference type="Pfam" id="PF02567">
    <property type="entry name" value="PhzC-PhzF"/>
    <property type="match status" value="1"/>
</dbReference>
<protein>
    <submittedName>
        <fullName evidence="2">PhzF family phenazine biosynthesis protein</fullName>
    </submittedName>
</protein>
<dbReference type="OrthoDB" id="9788221at2"/>
<comment type="caution">
    <text evidence="2">The sequence shown here is derived from an EMBL/GenBank/DDBJ whole genome shotgun (WGS) entry which is preliminary data.</text>
</comment>
<proteinExistence type="predicted"/>
<reference evidence="2 3" key="1">
    <citation type="submission" date="2018-03" db="EMBL/GenBank/DDBJ databases">
        <title>Genomic Encyclopedia of Archaeal and Bacterial Type Strains, Phase II (KMG-II): from individual species to whole genera.</title>
        <authorList>
            <person name="Goeker M."/>
        </authorList>
    </citation>
    <scope>NUCLEOTIDE SEQUENCE [LARGE SCALE GENOMIC DNA]</scope>
    <source>
        <strain evidence="2 3">DSM 100214</strain>
    </source>
</reference>
<keyword evidence="3" id="KW-1185">Reference proteome</keyword>
<organism evidence="2 3">
    <name type="scientific">Dysgonomonas alginatilytica</name>
    <dbReference type="NCBI Taxonomy" id="1605892"/>
    <lineage>
        <taxon>Bacteria</taxon>
        <taxon>Pseudomonadati</taxon>
        <taxon>Bacteroidota</taxon>
        <taxon>Bacteroidia</taxon>
        <taxon>Bacteroidales</taxon>
        <taxon>Dysgonomonadaceae</taxon>
        <taxon>Dysgonomonas</taxon>
    </lineage>
</organism>
<dbReference type="GO" id="GO:0005737">
    <property type="term" value="C:cytoplasm"/>
    <property type="evidence" value="ECO:0007669"/>
    <property type="project" value="TreeGrafter"/>
</dbReference>